<dbReference type="PRINTS" id="PR00413">
    <property type="entry name" value="HADHALOGNASE"/>
</dbReference>
<dbReference type="InterPro" id="IPR006439">
    <property type="entry name" value="HAD-SF_hydro_IA"/>
</dbReference>
<dbReference type="InterPro" id="IPR023198">
    <property type="entry name" value="PGP-like_dom2"/>
</dbReference>
<organism evidence="2 3">
    <name type="scientific">Halobellus litoreus</name>
    <dbReference type="NCBI Taxonomy" id="755310"/>
    <lineage>
        <taxon>Archaea</taxon>
        <taxon>Methanobacteriati</taxon>
        <taxon>Methanobacteriota</taxon>
        <taxon>Stenosarchaea group</taxon>
        <taxon>Halobacteria</taxon>
        <taxon>Halobacteriales</taxon>
        <taxon>Haloferacaceae</taxon>
        <taxon>Halobellus</taxon>
    </lineage>
</organism>
<dbReference type="GO" id="GO:0016791">
    <property type="term" value="F:phosphatase activity"/>
    <property type="evidence" value="ECO:0007669"/>
    <property type="project" value="UniProtKB-ARBA"/>
</dbReference>
<proteinExistence type="inferred from homology"/>
<protein>
    <submittedName>
        <fullName evidence="2">HAD family hydrolase</fullName>
    </submittedName>
</protein>
<dbReference type="SUPFAM" id="SSF56784">
    <property type="entry name" value="HAD-like"/>
    <property type="match status" value="1"/>
</dbReference>
<dbReference type="InterPro" id="IPR023214">
    <property type="entry name" value="HAD_sf"/>
</dbReference>
<dbReference type="Proteomes" id="UP001597092">
    <property type="component" value="Unassembled WGS sequence"/>
</dbReference>
<evidence type="ECO:0000313" key="2">
    <source>
        <dbReference type="EMBL" id="MFD1685043.1"/>
    </source>
</evidence>
<dbReference type="RefSeq" id="WP_256307041.1">
    <property type="nucleotide sequence ID" value="NZ_JANHAW010000001.1"/>
</dbReference>
<dbReference type="SFLD" id="SFLDG01129">
    <property type="entry name" value="C1.5:_HAD__Beta-PGM__Phosphata"/>
    <property type="match status" value="1"/>
</dbReference>
<dbReference type="InterPro" id="IPR041492">
    <property type="entry name" value="HAD_2"/>
</dbReference>
<comment type="similarity">
    <text evidence="1">Belongs to the HAD-like hydrolase superfamily.</text>
</comment>
<keyword evidence="3" id="KW-1185">Reference proteome</keyword>
<dbReference type="Gene3D" id="1.10.150.240">
    <property type="entry name" value="Putative phosphatase, domain 2"/>
    <property type="match status" value="1"/>
</dbReference>
<dbReference type="NCBIfam" id="TIGR01509">
    <property type="entry name" value="HAD-SF-IA-v3"/>
    <property type="match status" value="1"/>
</dbReference>
<dbReference type="EMBL" id="JBHUDP010000002">
    <property type="protein sequence ID" value="MFD1685043.1"/>
    <property type="molecule type" value="Genomic_DNA"/>
</dbReference>
<dbReference type="Gene3D" id="3.40.50.1000">
    <property type="entry name" value="HAD superfamily/HAD-like"/>
    <property type="match status" value="1"/>
</dbReference>
<dbReference type="Pfam" id="PF13419">
    <property type="entry name" value="HAD_2"/>
    <property type="match status" value="1"/>
</dbReference>
<dbReference type="AlphaFoldDB" id="A0ABD6DSM2"/>
<evidence type="ECO:0000313" key="3">
    <source>
        <dbReference type="Proteomes" id="UP001597092"/>
    </source>
</evidence>
<evidence type="ECO:0000256" key="1">
    <source>
        <dbReference type="ARBA" id="ARBA00007958"/>
    </source>
</evidence>
<dbReference type="PANTHER" id="PTHR43481:SF4">
    <property type="entry name" value="GLYCEROL-1-PHOSPHATE PHOSPHOHYDROLASE 1-RELATED"/>
    <property type="match status" value="1"/>
</dbReference>
<dbReference type="PANTHER" id="PTHR43481">
    <property type="entry name" value="FRUCTOSE-1-PHOSPHATE PHOSPHATASE"/>
    <property type="match status" value="1"/>
</dbReference>
<sequence length="219" mass="24294">MDVPDGAVLFDMDGVLVDSETYWHRFEDEWVFAEAIESGSPAHEEVTGMPYYEIYDYLDAEYGTAVPRERFLATYEERAESLYGEQVALTAGVRELFDAIRADGRTLAIVSSARRSWINIVRERFGLDPLDLVLSAEEIDEPGKPEPHVYEHAAAELGLDPAECVVVEDSVNGIESAVRSGAFTVAFRSTHNADLDLSRADAEVGSFEELRALLLDRAA</sequence>
<dbReference type="SFLD" id="SFLDS00003">
    <property type="entry name" value="Haloacid_Dehalogenase"/>
    <property type="match status" value="1"/>
</dbReference>
<dbReference type="InterPro" id="IPR051806">
    <property type="entry name" value="HAD-like_SPP"/>
</dbReference>
<dbReference type="InterPro" id="IPR036412">
    <property type="entry name" value="HAD-like_sf"/>
</dbReference>
<comment type="caution">
    <text evidence="2">The sequence shown here is derived from an EMBL/GenBank/DDBJ whole genome shotgun (WGS) entry which is preliminary data.</text>
</comment>
<accession>A0ABD6DSM2</accession>
<name>A0ABD6DSM2_9EURY</name>
<keyword evidence="2" id="KW-0378">Hydrolase</keyword>
<gene>
    <name evidence="2" type="ORF">ACFSAS_05390</name>
</gene>
<reference evidence="2 3" key="1">
    <citation type="journal article" date="2019" name="Int. J. Syst. Evol. Microbiol.">
        <title>The Global Catalogue of Microorganisms (GCM) 10K type strain sequencing project: providing services to taxonomists for standard genome sequencing and annotation.</title>
        <authorList>
            <consortium name="The Broad Institute Genomics Platform"/>
            <consortium name="The Broad Institute Genome Sequencing Center for Infectious Disease"/>
            <person name="Wu L."/>
            <person name="Ma J."/>
        </authorList>
    </citation>
    <scope>NUCLEOTIDE SEQUENCE [LARGE SCALE GENOMIC DNA]</scope>
    <source>
        <strain evidence="2 3">CGMCC 1.10387</strain>
    </source>
</reference>